<keyword evidence="2" id="KW-0812">Transmembrane</keyword>
<reference evidence="3" key="1">
    <citation type="submission" date="2023-03" db="EMBL/GenBank/DDBJ databases">
        <title>Massive genome expansion in bonnet fungi (Mycena s.s.) driven by repeated elements and novel gene families across ecological guilds.</title>
        <authorList>
            <consortium name="Lawrence Berkeley National Laboratory"/>
            <person name="Harder C.B."/>
            <person name="Miyauchi S."/>
            <person name="Viragh M."/>
            <person name="Kuo A."/>
            <person name="Thoen E."/>
            <person name="Andreopoulos B."/>
            <person name="Lu D."/>
            <person name="Skrede I."/>
            <person name="Drula E."/>
            <person name="Henrissat B."/>
            <person name="Morin E."/>
            <person name="Kohler A."/>
            <person name="Barry K."/>
            <person name="LaButti K."/>
            <person name="Morin E."/>
            <person name="Salamov A."/>
            <person name="Lipzen A."/>
            <person name="Mereny Z."/>
            <person name="Hegedus B."/>
            <person name="Baldrian P."/>
            <person name="Stursova M."/>
            <person name="Weitz H."/>
            <person name="Taylor A."/>
            <person name="Grigoriev I.V."/>
            <person name="Nagy L.G."/>
            <person name="Martin F."/>
            <person name="Kauserud H."/>
        </authorList>
    </citation>
    <scope>NUCLEOTIDE SEQUENCE</scope>
    <source>
        <strain evidence="3">CBHHK002</strain>
    </source>
</reference>
<proteinExistence type="predicted"/>
<accession>A0AAD7F3K5</accession>
<dbReference type="EMBL" id="JARIHO010000003">
    <property type="protein sequence ID" value="KAJ7364522.1"/>
    <property type="molecule type" value="Genomic_DNA"/>
</dbReference>
<dbReference type="AlphaFoldDB" id="A0AAD7F3K5"/>
<feature type="region of interest" description="Disordered" evidence="1">
    <location>
        <begin position="119"/>
        <end position="148"/>
    </location>
</feature>
<evidence type="ECO:0000313" key="4">
    <source>
        <dbReference type="Proteomes" id="UP001218218"/>
    </source>
</evidence>
<keyword evidence="4" id="KW-1185">Reference proteome</keyword>
<organism evidence="3 4">
    <name type="scientific">Mycena albidolilacea</name>
    <dbReference type="NCBI Taxonomy" id="1033008"/>
    <lineage>
        <taxon>Eukaryota</taxon>
        <taxon>Fungi</taxon>
        <taxon>Dikarya</taxon>
        <taxon>Basidiomycota</taxon>
        <taxon>Agaricomycotina</taxon>
        <taxon>Agaricomycetes</taxon>
        <taxon>Agaricomycetidae</taxon>
        <taxon>Agaricales</taxon>
        <taxon>Marasmiineae</taxon>
        <taxon>Mycenaceae</taxon>
        <taxon>Mycena</taxon>
    </lineage>
</organism>
<comment type="caution">
    <text evidence="3">The sequence shown here is derived from an EMBL/GenBank/DDBJ whole genome shotgun (WGS) entry which is preliminary data.</text>
</comment>
<evidence type="ECO:0000256" key="2">
    <source>
        <dbReference type="SAM" id="Phobius"/>
    </source>
</evidence>
<name>A0AAD7F3K5_9AGAR</name>
<evidence type="ECO:0000256" key="1">
    <source>
        <dbReference type="SAM" id="MobiDB-lite"/>
    </source>
</evidence>
<keyword evidence="2" id="KW-0472">Membrane</keyword>
<keyword evidence="2" id="KW-1133">Transmembrane helix</keyword>
<sequence length="209" mass="21932">MPLPLLSPLLLYPLPLPPPTRRRMPPTRRLLPGTDVSHNALLTPRTVYTFLATLILLGVSSAIVVRSLRLRRRHRRMVAEAIANGTWLPPAPRVKVDLRKKPRLWDTWVAPPLNAAPGPGGAGADGLLSPGANAQAHAGGGAKGDASGEKDKWDAIICVGLGLPHLEVGVASVGVVAAPDREGEGRGGGKGVPRDSEDRDGGGKAKVLQ</sequence>
<dbReference type="Proteomes" id="UP001218218">
    <property type="component" value="Unassembled WGS sequence"/>
</dbReference>
<feature type="transmembrane region" description="Helical" evidence="2">
    <location>
        <begin position="46"/>
        <end position="68"/>
    </location>
</feature>
<feature type="region of interest" description="Disordered" evidence="1">
    <location>
        <begin position="177"/>
        <end position="209"/>
    </location>
</feature>
<gene>
    <name evidence="3" type="ORF">DFH08DRAFT_1016937</name>
</gene>
<evidence type="ECO:0000313" key="3">
    <source>
        <dbReference type="EMBL" id="KAJ7364522.1"/>
    </source>
</evidence>
<feature type="compositionally biased region" description="Low complexity" evidence="1">
    <location>
        <begin position="125"/>
        <end position="137"/>
    </location>
</feature>
<feature type="compositionally biased region" description="Basic and acidic residues" evidence="1">
    <location>
        <begin position="179"/>
        <end position="203"/>
    </location>
</feature>
<protein>
    <submittedName>
        <fullName evidence="3">Uncharacterized protein</fullName>
    </submittedName>
</protein>